<dbReference type="AlphaFoldDB" id="A0A1G2F1Z4"/>
<dbReference type="Proteomes" id="UP000176787">
    <property type="component" value="Unassembled WGS sequence"/>
</dbReference>
<name>A0A1G2F1Z4_9BACT</name>
<evidence type="ECO:0000313" key="2">
    <source>
        <dbReference type="Proteomes" id="UP000176787"/>
    </source>
</evidence>
<protein>
    <submittedName>
        <fullName evidence="1">Uncharacterized protein</fullName>
    </submittedName>
</protein>
<sequence>MEIKFDMEGGCNLVEGVGFRHIKITELEVVSFLRPGEEFISGEEMVVRAKELGANLSRRHAEYLLEHHDEIPKEFQKYYLVFTGTILSDHSGHRLVPYLYWDGKRWFLSFYWLGHDLYSNYRLVRLRD</sequence>
<organism evidence="1 2">
    <name type="scientific">Candidatus Niyogibacteria bacterium RIFCSPLOWO2_12_FULL_41_13</name>
    <dbReference type="NCBI Taxonomy" id="1801726"/>
    <lineage>
        <taxon>Bacteria</taxon>
        <taxon>Candidatus Niyogiibacteriota</taxon>
    </lineage>
</organism>
<accession>A0A1G2F1Z4</accession>
<proteinExistence type="predicted"/>
<gene>
    <name evidence="1" type="ORF">A3H02_02745</name>
</gene>
<evidence type="ECO:0000313" key="1">
    <source>
        <dbReference type="EMBL" id="OGZ32065.1"/>
    </source>
</evidence>
<comment type="caution">
    <text evidence="1">The sequence shown here is derived from an EMBL/GenBank/DDBJ whole genome shotgun (WGS) entry which is preliminary data.</text>
</comment>
<reference evidence="1 2" key="1">
    <citation type="journal article" date="2016" name="Nat. Commun.">
        <title>Thousands of microbial genomes shed light on interconnected biogeochemical processes in an aquifer system.</title>
        <authorList>
            <person name="Anantharaman K."/>
            <person name="Brown C.T."/>
            <person name="Hug L.A."/>
            <person name="Sharon I."/>
            <person name="Castelle C.J."/>
            <person name="Probst A.J."/>
            <person name="Thomas B.C."/>
            <person name="Singh A."/>
            <person name="Wilkins M.J."/>
            <person name="Karaoz U."/>
            <person name="Brodie E.L."/>
            <person name="Williams K.H."/>
            <person name="Hubbard S.S."/>
            <person name="Banfield J.F."/>
        </authorList>
    </citation>
    <scope>NUCLEOTIDE SEQUENCE [LARGE SCALE GENOMIC DNA]</scope>
</reference>
<dbReference type="EMBL" id="MHMS01000015">
    <property type="protein sequence ID" value="OGZ32065.1"/>
    <property type="molecule type" value="Genomic_DNA"/>
</dbReference>